<dbReference type="Pfam" id="PF00892">
    <property type="entry name" value="EamA"/>
    <property type="match status" value="2"/>
</dbReference>
<keyword evidence="3 6" id="KW-0812">Transmembrane</keyword>
<evidence type="ECO:0000259" key="7">
    <source>
        <dbReference type="Pfam" id="PF00892"/>
    </source>
</evidence>
<feature type="transmembrane region" description="Helical" evidence="6">
    <location>
        <begin position="26"/>
        <end position="45"/>
    </location>
</feature>
<dbReference type="InterPro" id="IPR037185">
    <property type="entry name" value="EmrE-like"/>
</dbReference>
<dbReference type="InterPro" id="IPR000620">
    <property type="entry name" value="EamA_dom"/>
</dbReference>
<protein>
    <submittedName>
        <fullName evidence="8">DMT family transporter</fullName>
    </submittedName>
</protein>
<keyword evidence="2" id="KW-1003">Cell membrane</keyword>
<feature type="transmembrane region" description="Helical" evidence="6">
    <location>
        <begin position="57"/>
        <end position="76"/>
    </location>
</feature>
<keyword evidence="9" id="KW-1185">Reference proteome</keyword>
<feature type="transmembrane region" description="Helical" evidence="6">
    <location>
        <begin position="117"/>
        <end position="137"/>
    </location>
</feature>
<evidence type="ECO:0000256" key="3">
    <source>
        <dbReference type="ARBA" id="ARBA00022692"/>
    </source>
</evidence>
<evidence type="ECO:0000256" key="5">
    <source>
        <dbReference type="ARBA" id="ARBA00023136"/>
    </source>
</evidence>
<feature type="domain" description="EamA" evidence="7">
    <location>
        <begin position="30"/>
        <end position="157"/>
    </location>
</feature>
<feature type="transmembrane region" description="Helical" evidence="6">
    <location>
        <begin position="168"/>
        <end position="187"/>
    </location>
</feature>
<feature type="transmembrane region" description="Helical" evidence="6">
    <location>
        <begin position="256"/>
        <end position="275"/>
    </location>
</feature>
<proteinExistence type="predicted"/>
<evidence type="ECO:0000313" key="8">
    <source>
        <dbReference type="EMBL" id="GAA0658397.1"/>
    </source>
</evidence>
<comment type="subcellular location">
    <subcellularLocation>
        <location evidence="1">Cell membrane</location>
        <topology evidence="1">Multi-pass membrane protein</topology>
    </subcellularLocation>
</comment>
<accession>A0ABN1HLY6</accession>
<dbReference type="Proteomes" id="UP001500238">
    <property type="component" value="Unassembled WGS sequence"/>
</dbReference>
<evidence type="ECO:0000256" key="2">
    <source>
        <dbReference type="ARBA" id="ARBA00022475"/>
    </source>
</evidence>
<organism evidence="8 9">
    <name type="scientific">Sphingomonas insulae</name>
    <dbReference type="NCBI Taxonomy" id="424800"/>
    <lineage>
        <taxon>Bacteria</taxon>
        <taxon>Pseudomonadati</taxon>
        <taxon>Pseudomonadota</taxon>
        <taxon>Alphaproteobacteria</taxon>
        <taxon>Sphingomonadales</taxon>
        <taxon>Sphingomonadaceae</taxon>
        <taxon>Sphingomonas</taxon>
    </lineage>
</organism>
<evidence type="ECO:0000256" key="6">
    <source>
        <dbReference type="SAM" id="Phobius"/>
    </source>
</evidence>
<keyword evidence="5 6" id="KW-0472">Membrane</keyword>
<feature type="transmembrane region" description="Helical" evidence="6">
    <location>
        <begin position="199"/>
        <end position="219"/>
    </location>
</feature>
<evidence type="ECO:0000256" key="4">
    <source>
        <dbReference type="ARBA" id="ARBA00022989"/>
    </source>
</evidence>
<evidence type="ECO:0000256" key="1">
    <source>
        <dbReference type="ARBA" id="ARBA00004651"/>
    </source>
</evidence>
<dbReference type="PANTHER" id="PTHR42920:SF11">
    <property type="entry name" value="INNER MEMBRANE PROTEIN YTFF"/>
    <property type="match status" value="1"/>
</dbReference>
<reference evidence="8 9" key="1">
    <citation type="journal article" date="2019" name="Int. J. Syst. Evol. Microbiol.">
        <title>The Global Catalogue of Microorganisms (GCM) 10K type strain sequencing project: providing services to taxonomists for standard genome sequencing and annotation.</title>
        <authorList>
            <consortium name="The Broad Institute Genomics Platform"/>
            <consortium name="The Broad Institute Genome Sequencing Center for Infectious Disease"/>
            <person name="Wu L."/>
            <person name="Ma J."/>
        </authorList>
    </citation>
    <scope>NUCLEOTIDE SEQUENCE [LARGE SCALE GENOMIC DNA]</scope>
    <source>
        <strain evidence="8 9">JCM 14603</strain>
    </source>
</reference>
<dbReference type="PANTHER" id="PTHR42920">
    <property type="entry name" value="OS03G0707200 PROTEIN-RELATED"/>
    <property type="match status" value="1"/>
</dbReference>
<dbReference type="RefSeq" id="WP_163957339.1">
    <property type="nucleotide sequence ID" value="NZ_BAAAES010000001.1"/>
</dbReference>
<keyword evidence="4 6" id="KW-1133">Transmembrane helix</keyword>
<gene>
    <name evidence="8" type="ORF">GCM10009102_03360</name>
</gene>
<feature type="transmembrane region" description="Helical" evidence="6">
    <location>
        <begin position="281"/>
        <end position="299"/>
    </location>
</feature>
<feature type="transmembrane region" description="Helical" evidence="6">
    <location>
        <begin position="83"/>
        <end position="105"/>
    </location>
</feature>
<evidence type="ECO:0000313" key="9">
    <source>
        <dbReference type="Proteomes" id="UP001500238"/>
    </source>
</evidence>
<comment type="caution">
    <text evidence="8">The sequence shown here is derived from an EMBL/GenBank/DDBJ whole genome shotgun (WGS) entry which is preliminary data.</text>
</comment>
<dbReference type="InterPro" id="IPR051258">
    <property type="entry name" value="Diverse_Substrate_Transporter"/>
</dbReference>
<dbReference type="SUPFAM" id="SSF103481">
    <property type="entry name" value="Multidrug resistance efflux transporter EmrE"/>
    <property type="match status" value="2"/>
</dbReference>
<feature type="transmembrane region" description="Helical" evidence="6">
    <location>
        <begin position="231"/>
        <end position="249"/>
    </location>
</feature>
<dbReference type="EMBL" id="BAAAES010000001">
    <property type="protein sequence ID" value="GAA0658397.1"/>
    <property type="molecule type" value="Genomic_DNA"/>
</dbReference>
<sequence>MHQARPQRNSVPAATQTVDATASRGLAFAALIVANVALAFGPWFVRLADVGPVAAGFWRITLAIPFLAAFALAGGARPVRMPVALWLMLAAGGIAFAADLGSWHLGIVRTTMTNATLFGNAAILIYPIYGFLAARAWPTRTQGLALALAAVGAALLMGRSYQVDPRNLAGDLLCIVAGILYTVYFIVMARVRATMRPLPALTLSSAATALPLLVFAVLLHEQVVPQQWTPLLGLALVSQVLGQGCMIFALGQLSPLVVGIALLIQPIVAGAVGWIEYGERLQGPDWVGVALVAVALVLVRRAEVAPARPVAQEVAA</sequence>
<feature type="domain" description="EamA" evidence="7">
    <location>
        <begin position="169"/>
        <end position="299"/>
    </location>
</feature>
<name>A0ABN1HLY6_9SPHN</name>
<feature type="transmembrane region" description="Helical" evidence="6">
    <location>
        <begin position="144"/>
        <end position="162"/>
    </location>
</feature>